<sequence length="226" mass="25450">MSSTSQYNYAKGDTMLLHYLVREPKIQTENPPLLLLLHGVGSNEKDLFSRADQFPDEFLVISARAPFTISENHYRWFAVDFSSGRPIINAEEAEKSRTVLIQFINQLKEKHSFNSNAIYLGGFSQGAIMSFSVGLTQPQKLKGIIALSGRILTEIKPIIASKEKLKKLNALIIHGTKDTTLPIEYGRQSKSIVDKLGIPNTYVEFNYAHTVTPETIQTINEWLAKH</sequence>
<name>A0A2U8QR54_9FLAO</name>
<evidence type="ECO:0000256" key="1">
    <source>
        <dbReference type="ARBA" id="ARBA00006499"/>
    </source>
</evidence>
<proteinExistence type="inferred from homology"/>
<dbReference type="KEGG" id="fse:DI487_01085"/>
<dbReference type="AlphaFoldDB" id="A0A2U8QR54"/>
<evidence type="ECO:0000313" key="4">
    <source>
        <dbReference type="EMBL" id="AWM12602.1"/>
    </source>
</evidence>
<evidence type="ECO:0000259" key="3">
    <source>
        <dbReference type="Pfam" id="PF02230"/>
    </source>
</evidence>
<keyword evidence="5" id="KW-1185">Reference proteome</keyword>
<dbReference type="GO" id="GO:0016787">
    <property type="term" value="F:hydrolase activity"/>
    <property type="evidence" value="ECO:0007669"/>
    <property type="project" value="UniProtKB-KW"/>
</dbReference>
<feature type="domain" description="Phospholipase/carboxylesterase/thioesterase" evidence="3">
    <location>
        <begin position="30"/>
        <end position="226"/>
    </location>
</feature>
<keyword evidence="2" id="KW-0378">Hydrolase</keyword>
<evidence type="ECO:0000313" key="5">
    <source>
        <dbReference type="Proteomes" id="UP000245429"/>
    </source>
</evidence>
<reference evidence="4 5" key="1">
    <citation type="submission" date="2018-05" db="EMBL/GenBank/DDBJ databases">
        <title>Flavobacterium sp. MEBiC07310.</title>
        <authorList>
            <person name="Baek K."/>
        </authorList>
    </citation>
    <scope>NUCLEOTIDE SEQUENCE [LARGE SCALE GENOMIC DNA]</scope>
    <source>
        <strain evidence="4 5">MEBiC07310</strain>
    </source>
</reference>
<gene>
    <name evidence="4" type="ORF">DI487_01085</name>
</gene>
<dbReference type="SUPFAM" id="SSF53474">
    <property type="entry name" value="alpha/beta-Hydrolases"/>
    <property type="match status" value="1"/>
</dbReference>
<dbReference type="InterPro" id="IPR003140">
    <property type="entry name" value="PLipase/COase/thioEstase"/>
</dbReference>
<dbReference type="EMBL" id="CP029463">
    <property type="protein sequence ID" value="AWM12602.1"/>
    <property type="molecule type" value="Genomic_DNA"/>
</dbReference>
<dbReference type="Pfam" id="PF02230">
    <property type="entry name" value="Abhydrolase_2"/>
    <property type="match status" value="1"/>
</dbReference>
<evidence type="ECO:0000256" key="2">
    <source>
        <dbReference type="ARBA" id="ARBA00022801"/>
    </source>
</evidence>
<dbReference type="InterPro" id="IPR050565">
    <property type="entry name" value="LYPA1-2/EST-like"/>
</dbReference>
<organism evidence="4 5">
    <name type="scientific">Flavobacterium sediminis</name>
    <dbReference type="NCBI Taxonomy" id="2201181"/>
    <lineage>
        <taxon>Bacteria</taxon>
        <taxon>Pseudomonadati</taxon>
        <taxon>Bacteroidota</taxon>
        <taxon>Flavobacteriia</taxon>
        <taxon>Flavobacteriales</taxon>
        <taxon>Flavobacteriaceae</taxon>
        <taxon>Flavobacterium</taxon>
    </lineage>
</organism>
<comment type="similarity">
    <text evidence="1">Belongs to the AB hydrolase superfamily. AB hydrolase 2 family.</text>
</comment>
<dbReference type="PANTHER" id="PTHR10655:SF17">
    <property type="entry name" value="LYSOPHOSPHOLIPASE-LIKE PROTEIN 1"/>
    <property type="match status" value="1"/>
</dbReference>
<dbReference type="PANTHER" id="PTHR10655">
    <property type="entry name" value="LYSOPHOSPHOLIPASE-RELATED"/>
    <property type="match status" value="1"/>
</dbReference>
<dbReference type="Gene3D" id="3.40.50.1820">
    <property type="entry name" value="alpha/beta hydrolase"/>
    <property type="match status" value="1"/>
</dbReference>
<dbReference type="OrthoDB" id="9795555at2"/>
<accession>A0A2U8QR54</accession>
<dbReference type="Proteomes" id="UP000245429">
    <property type="component" value="Chromosome"/>
</dbReference>
<dbReference type="RefSeq" id="WP_109568011.1">
    <property type="nucleotide sequence ID" value="NZ_CP029463.1"/>
</dbReference>
<protein>
    <submittedName>
        <fullName evidence="4">Esterase</fullName>
    </submittedName>
</protein>
<dbReference type="InterPro" id="IPR029058">
    <property type="entry name" value="AB_hydrolase_fold"/>
</dbReference>